<dbReference type="Gene3D" id="3.40.50.150">
    <property type="entry name" value="Vaccinia Virus protein VP39"/>
    <property type="match status" value="1"/>
</dbReference>
<dbReference type="NCBIfam" id="TIGR00095">
    <property type="entry name" value="16S rRNA (guanine(966)-N(2))-methyltransferase RsmD"/>
    <property type="match status" value="1"/>
</dbReference>
<dbReference type="InterPro" id="IPR029063">
    <property type="entry name" value="SAM-dependent_MTases_sf"/>
</dbReference>
<keyword evidence="1 3" id="KW-0489">Methyltransferase</keyword>
<dbReference type="EC" id="2.1.1.171" evidence="3"/>
<dbReference type="PANTHER" id="PTHR43542:SF1">
    <property type="entry name" value="METHYLTRANSFERASE"/>
    <property type="match status" value="1"/>
</dbReference>
<dbReference type="Proteomes" id="UP001056834">
    <property type="component" value="Chromosome"/>
</dbReference>
<comment type="catalytic activity">
    <reaction evidence="3">
        <text>guanosine(966) in 16S rRNA + S-adenosyl-L-methionine = N(2)-methylguanosine(966) in 16S rRNA + S-adenosyl-L-homocysteine + H(+)</text>
        <dbReference type="Rhea" id="RHEA:23548"/>
        <dbReference type="Rhea" id="RHEA-COMP:10211"/>
        <dbReference type="Rhea" id="RHEA-COMP:10212"/>
        <dbReference type="ChEBI" id="CHEBI:15378"/>
        <dbReference type="ChEBI" id="CHEBI:57856"/>
        <dbReference type="ChEBI" id="CHEBI:59789"/>
        <dbReference type="ChEBI" id="CHEBI:74269"/>
        <dbReference type="ChEBI" id="CHEBI:74481"/>
        <dbReference type="EC" id="2.1.1.171"/>
    </reaction>
</comment>
<proteinExistence type="inferred from homology"/>
<dbReference type="EMBL" id="CP097762">
    <property type="protein sequence ID" value="URJ25094.1"/>
    <property type="molecule type" value="Genomic_DNA"/>
</dbReference>
<dbReference type="SUPFAM" id="SSF53335">
    <property type="entry name" value="S-adenosyl-L-methionine-dependent methyltransferases"/>
    <property type="match status" value="1"/>
</dbReference>
<accession>A0ABY4SSY9</accession>
<dbReference type="RefSeq" id="WP_250223225.1">
    <property type="nucleotide sequence ID" value="NZ_CP097762.1"/>
</dbReference>
<dbReference type="InterPro" id="IPR004398">
    <property type="entry name" value="RNA_MeTrfase_RsmD"/>
</dbReference>
<keyword evidence="2 3" id="KW-0808">Transferase</keyword>
<dbReference type="PANTHER" id="PTHR43542">
    <property type="entry name" value="METHYLTRANSFERASE"/>
    <property type="match status" value="1"/>
</dbReference>
<comment type="similarity">
    <text evidence="3">Belongs to the methyltransferase superfamily. RsmD family.</text>
</comment>
<sequence>MFGTIRITGGKWKGRKVFVGKDSQVRPTTNRIREMLFDWLNPIIFKSLCLDCFAGSGALGLESLSRGANKVTFLDIDYTCIKRLLEVTRLFLVLNSNVICIDCCTWLKKSTEIYNVVFIDPPFQNNDLITKVINLLEKYNRLSTESWIYVENLRYKYTQHTYIVPANWDLYKKKDTKRITCSLFCRTS</sequence>
<keyword evidence="3" id="KW-0698">rRNA processing</keyword>
<evidence type="ECO:0000256" key="2">
    <source>
        <dbReference type="ARBA" id="ARBA00022679"/>
    </source>
</evidence>
<dbReference type="PIRSF" id="PIRSF004553">
    <property type="entry name" value="CHP00095"/>
    <property type="match status" value="1"/>
</dbReference>
<keyword evidence="3" id="KW-0949">S-adenosyl-L-methionine</keyword>
<dbReference type="CDD" id="cd02440">
    <property type="entry name" value="AdoMet_MTases"/>
    <property type="match status" value="1"/>
</dbReference>
<protein>
    <recommendedName>
        <fullName evidence="3">Ribosomal RNA small subunit methyltransferase D</fullName>
        <ecNumber evidence="3">2.1.1.171</ecNumber>
    </recommendedName>
</protein>
<reference evidence="4" key="1">
    <citation type="submission" date="2022-05" db="EMBL/GenBank/DDBJ databases">
        <title>Impact of host demography and evolutionary history on endosymbiont molecular evolution: a test in carpenter ants (Genus Camponotus) and their Blochmannia endosymbionts.</title>
        <authorList>
            <person name="Manthey J.D."/>
            <person name="Giron J.C."/>
            <person name="Hruska J.P."/>
        </authorList>
    </citation>
    <scope>NUCLEOTIDE SEQUENCE</scope>
    <source>
        <strain evidence="4">C-006</strain>
    </source>
</reference>
<evidence type="ECO:0000313" key="4">
    <source>
        <dbReference type="EMBL" id="URJ25094.1"/>
    </source>
</evidence>
<dbReference type="Pfam" id="PF03602">
    <property type="entry name" value="Cons_hypoth95"/>
    <property type="match status" value="1"/>
</dbReference>
<evidence type="ECO:0000256" key="3">
    <source>
        <dbReference type="PIRNR" id="PIRNR004553"/>
    </source>
</evidence>
<keyword evidence="5" id="KW-1185">Reference proteome</keyword>
<gene>
    <name evidence="4" type="primary">rsmD</name>
    <name evidence="4" type="ORF">M9405_03100</name>
</gene>
<organism evidence="4 5">
    <name type="scientific">Candidatus Blochmannia ocreatus</name>
    <name type="common">nom. nud.</name>
    <dbReference type="NCBI Taxonomy" id="251538"/>
    <lineage>
        <taxon>Bacteria</taxon>
        <taxon>Pseudomonadati</taxon>
        <taxon>Pseudomonadota</taxon>
        <taxon>Gammaproteobacteria</taxon>
        <taxon>Enterobacterales</taxon>
        <taxon>Enterobacteriaceae</taxon>
        <taxon>ant endosymbionts</taxon>
        <taxon>Candidatus Blochmanniella</taxon>
    </lineage>
</organism>
<evidence type="ECO:0000313" key="5">
    <source>
        <dbReference type="Proteomes" id="UP001056834"/>
    </source>
</evidence>
<name>A0ABY4SSY9_9ENTR</name>
<comment type="function">
    <text evidence="3">Specifically methylates the guanine in position 966 of 16S rRNA in the assembled 30S particle.</text>
</comment>
<dbReference type="GO" id="GO:0052913">
    <property type="term" value="F:16S rRNA (guanine(966)-N(2))-methyltransferase activity"/>
    <property type="evidence" value="ECO:0007669"/>
    <property type="project" value="UniProtKB-EC"/>
</dbReference>
<evidence type="ECO:0000256" key="1">
    <source>
        <dbReference type="ARBA" id="ARBA00022603"/>
    </source>
</evidence>